<name>A0A2K9NUR7_BACTC</name>
<dbReference type="AlphaFoldDB" id="A0A2K9NUR7"/>
<dbReference type="PANTHER" id="PTHR14097">
    <property type="entry name" value="OXIDOREDUCTASE HTATIP2"/>
    <property type="match status" value="1"/>
</dbReference>
<dbReference type="OrthoDB" id="5291990at2"/>
<dbReference type="Gene3D" id="3.40.50.720">
    <property type="entry name" value="NAD(P)-binding Rossmann-like Domain"/>
    <property type="match status" value="1"/>
</dbReference>
<dbReference type="SUPFAM" id="SSF51735">
    <property type="entry name" value="NAD(P)-binding Rossmann-fold domains"/>
    <property type="match status" value="1"/>
</dbReference>
<organism evidence="1 2">
    <name type="scientific">Bacteriovorax stolpii</name>
    <name type="common">Bdellovibrio stolpii</name>
    <dbReference type="NCBI Taxonomy" id="960"/>
    <lineage>
        <taxon>Bacteria</taxon>
        <taxon>Pseudomonadati</taxon>
        <taxon>Bdellovibrionota</taxon>
        <taxon>Bacteriovoracia</taxon>
        <taxon>Bacteriovoracales</taxon>
        <taxon>Bacteriovoracaceae</taxon>
        <taxon>Bacteriovorax</taxon>
    </lineage>
</organism>
<dbReference type="PANTHER" id="PTHR14097:SF7">
    <property type="entry name" value="OXIDOREDUCTASE HTATIP2"/>
    <property type="match status" value="1"/>
</dbReference>
<reference evidence="1 2" key="1">
    <citation type="submission" date="2018-01" db="EMBL/GenBank/DDBJ databases">
        <title>Complete genome sequence of Bacteriovorax stolpii DSM12778.</title>
        <authorList>
            <person name="Tang B."/>
            <person name="Chang J."/>
        </authorList>
    </citation>
    <scope>NUCLEOTIDE SEQUENCE [LARGE SCALE GENOMIC DNA]</scope>
    <source>
        <strain evidence="1 2">DSM 12778</strain>
    </source>
</reference>
<dbReference type="InterPro" id="IPR036291">
    <property type="entry name" value="NAD(P)-bd_dom_sf"/>
</dbReference>
<dbReference type="KEGG" id="bsto:C0V70_14240"/>
<proteinExistence type="predicted"/>
<accession>A0A2K9NUR7</accession>
<protein>
    <submittedName>
        <fullName evidence="1">Nucleoside-diphosphate sugar epimerase</fullName>
    </submittedName>
</protein>
<keyword evidence="2" id="KW-1185">Reference proteome</keyword>
<evidence type="ECO:0000313" key="2">
    <source>
        <dbReference type="Proteomes" id="UP000235584"/>
    </source>
</evidence>
<evidence type="ECO:0000313" key="1">
    <source>
        <dbReference type="EMBL" id="AUN99242.1"/>
    </source>
</evidence>
<gene>
    <name evidence="1" type="ORF">C0V70_14240</name>
</gene>
<dbReference type="EMBL" id="CP025704">
    <property type="protein sequence ID" value="AUN99242.1"/>
    <property type="molecule type" value="Genomic_DNA"/>
</dbReference>
<dbReference type="Proteomes" id="UP000235584">
    <property type="component" value="Chromosome"/>
</dbReference>
<dbReference type="RefSeq" id="WP_102244533.1">
    <property type="nucleotide sequence ID" value="NZ_CP025704.1"/>
</dbReference>
<sequence>MIAVIAGSTGLTGALLLSKLLKDQAITKVIAVTRRPLDFTHTKLKNILVSDFADLMNRKDELKGELYFCCLGTTIKIAGTQENFRKVDFDAVVNFGRLAEYHKSQSLVVISAAGANPHSSIFYNKVKGEAEEALLKLSLNRLILLRPGLLIGERKAHRPLEKATIKLTQVLSSILPERIEKSFATTIEALSERMLKEGKNTANKIKIINAVDI</sequence>